<evidence type="ECO:0000256" key="1">
    <source>
        <dbReference type="SAM" id="MobiDB-lite"/>
    </source>
</evidence>
<evidence type="ECO:0000313" key="3">
    <source>
        <dbReference type="EMBL" id="WEK03896.1"/>
    </source>
</evidence>
<dbReference type="SUPFAM" id="SSF52540">
    <property type="entry name" value="P-loop containing nucleoside triphosphate hydrolases"/>
    <property type="match status" value="1"/>
</dbReference>
<dbReference type="InterPro" id="IPR011545">
    <property type="entry name" value="DEAD/DEAH_box_helicase_dom"/>
</dbReference>
<name>A0AAJ5VSB0_9HYPH</name>
<dbReference type="Pfam" id="PF13307">
    <property type="entry name" value="Helicase_C_2"/>
    <property type="match status" value="1"/>
</dbReference>
<dbReference type="GO" id="GO:0006139">
    <property type="term" value="P:nucleobase-containing compound metabolic process"/>
    <property type="evidence" value="ECO:0007669"/>
    <property type="project" value="InterPro"/>
</dbReference>
<accession>A0AAJ5VSB0</accession>
<dbReference type="GO" id="GO:0005524">
    <property type="term" value="F:ATP binding"/>
    <property type="evidence" value="ECO:0007669"/>
    <property type="project" value="InterPro"/>
</dbReference>
<sequence length="834" mass="91021">MLDFGSLGGGKGPGNANTEPRKIFPTLIRHPRFKFLSYNQGEVLDSWHIKRTRSDNTIKMNTGSGKMLVGLVALQSSLNEGVGPALYLAPDNYLVGQVLEEAKALGISATDDPRSADYLAGRSIAVANIDRLVNGRSIFGVGSDGVQIPVGTVVIDDAHACLSSVASQFTIRLAADHPAYDKLLDLFEDSLRQQSLVGYVEVKNEDPNSLLPVPFWAWQDKQDQVLALLHPHRDGDQLRFSWPLLKEVMSQCQCVFGAGGVEIAPKCLPIDVIPSFVKAKRRIYMTATLADDGMLIEQFDADPVAVADPIKPKGAGEIGDRMIIVPHEVNDAITDDDVKSLAADVAQTRNVVVIVPSERRSKYWADVASQTLMKSNISAGVAGLKAGHVGLTVLVNRYDGVDLPDDACRLLIIDGLPEVHGLIERHEAAILEDTQSQLRRQMQRIEQGMGRGVRSGEDRCAVLLLGARLTQRINQPDSRGLLTPATLTQMDMGREVTRQIKGKTISDLRPILDLCMERNTEDGMNWWRAGRERLANTPEGAASHVDPSTEPVRKAFNAVRDARHSVAVGLLQDAVNLESEKATKGYLKQQLAEVIHRTDPVAAQQTLLSASTLNRRVVKPIAGIGFVKLDSPAVSQAKAAVEYMAGRFLDTNQFVYYVNALCDDLQWDKERTDQFEGAMRDLGSLLGFGSQRPDREFRSGGPDNLWALGGLNFLVIECKSGVDNDGRSISKDHANQLSGAMNWFGSSYDASCKATPVLVHPSHRCVREASPHADMRVVDKVGLVKLRSNLKAYATALAAGPLNDEAKVRQQLTHFGLAAETFVPTFTATFKSDS</sequence>
<evidence type="ECO:0000313" key="4">
    <source>
        <dbReference type="Proteomes" id="UP001217476"/>
    </source>
</evidence>
<keyword evidence="3" id="KW-0347">Helicase</keyword>
<keyword evidence="3" id="KW-0547">Nucleotide-binding</keyword>
<dbReference type="InterPro" id="IPR014001">
    <property type="entry name" value="Helicase_ATP-bd"/>
</dbReference>
<dbReference type="SMART" id="SM00491">
    <property type="entry name" value="HELICc2"/>
    <property type="match status" value="1"/>
</dbReference>
<feature type="domain" description="Helicase ATP-binding" evidence="2">
    <location>
        <begin position="47"/>
        <end position="307"/>
    </location>
</feature>
<dbReference type="PROSITE" id="PS51192">
    <property type="entry name" value="HELICASE_ATP_BIND_1"/>
    <property type="match status" value="1"/>
</dbReference>
<dbReference type="InterPro" id="IPR027417">
    <property type="entry name" value="P-loop_NTPase"/>
</dbReference>
<dbReference type="GO" id="GO:0016818">
    <property type="term" value="F:hydrolase activity, acting on acid anhydrides, in phosphorus-containing anhydrides"/>
    <property type="evidence" value="ECO:0007669"/>
    <property type="project" value="InterPro"/>
</dbReference>
<feature type="region of interest" description="Disordered" evidence="1">
    <location>
        <begin position="1"/>
        <end position="21"/>
    </location>
</feature>
<dbReference type="GO" id="GO:0004386">
    <property type="term" value="F:helicase activity"/>
    <property type="evidence" value="ECO:0007669"/>
    <property type="project" value="UniProtKB-KW"/>
</dbReference>
<dbReference type="AlphaFoldDB" id="A0AAJ5VSB0"/>
<keyword evidence="3" id="KW-0378">Hydrolase</keyword>
<dbReference type="GO" id="GO:0003676">
    <property type="term" value="F:nucleic acid binding"/>
    <property type="evidence" value="ECO:0007669"/>
    <property type="project" value="InterPro"/>
</dbReference>
<reference evidence="3" key="1">
    <citation type="submission" date="2023-03" db="EMBL/GenBank/DDBJ databases">
        <title>Andean soil-derived lignocellulolytic bacterial consortium as a source of novel taxa and putative plastic-active enzymes.</title>
        <authorList>
            <person name="Diaz-Garcia L."/>
            <person name="Chuvochina M."/>
            <person name="Feuerriegel G."/>
            <person name="Bunk B."/>
            <person name="Sproer C."/>
            <person name="Streit W.R."/>
            <person name="Rodriguez L.M."/>
            <person name="Overmann J."/>
            <person name="Jimenez D.J."/>
        </authorList>
    </citation>
    <scope>NUCLEOTIDE SEQUENCE</scope>
    <source>
        <strain evidence="3">MAG 4196</strain>
    </source>
</reference>
<dbReference type="EMBL" id="CP119312">
    <property type="protein sequence ID" value="WEK03896.1"/>
    <property type="molecule type" value="Genomic_DNA"/>
</dbReference>
<feature type="compositionally biased region" description="Gly residues" evidence="1">
    <location>
        <begin position="1"/>
        <end position="13"/>
    </location>
</feature>
<dbReference type="Pfam" id="PF00270">
    <property type="entry name" value="DEAD"/>
    <property type="match status" value="1"/>
</dbReference>
<evidence type="ECO:0000259" key="2">
    <source>
        <dbReference type="PROSITE" id="PS51192"/>
    </source>
</evidence>
<dbReference type="InterPro" id="IPR006555">
    <property type="entry name" value="ATP-dep_Helicase_C"/>
</dbReference>
<proteinExistence type="predicted"/>
<dbReference type="Gene3D" id="3.40.50.300">
    <property type="entry name" value="P-loop containing nucleotide triphosphate hydrolases"/>
    <property type="match status" value="2"/>
</dbReference>
<protein>
    <submittedName>
        <fullName evidence="3">Helicase C-terminal domain-containing protein</fullName>
    </submittedName>
</protein>
<gene>
    <name evidence="3" type="ORF">P0Y65_17135</name>
</gene>
<organism evidence="3 4">
    <name type="scientific">Candidatus Devosia phytovorans</name>
    <dbReference type="NCBI Taxonomy" id="3121372"/>
    <lineage>
        <taxon>Bacteria</taxon>
        <taxon>Pseudomonadati</taxon>
        <taxon>Pseudomonadota</taxon>
        <taxon>Alphaproteobacteria</taxon>
        <taxon>Hyphomicrobiales</taxon>
        <taxon>Devosiaceae</taxon>
        <taxon>Devosia</taxon>
    </lineage>
</organism>
<keyword evidence="3" id="KW-0067">ATP-binding</keyword>
<dbReference type="Proteomes" id="UP001217476">
    <property type="component" value="Chromosome"/>
</dbReference>